<sequence length="70" mass="7833">MLFAVASCMLSAPLHLQYFKASLHAKPHEHRYQLSRACIVWQERLLESSPPKSGRLACAGQGNQGEQPAW</sequence>
<dbReference type="AlphaFoldDB" id="A0A0S4WIB1"/>
<reference evidence="2" key="1">
    <citation type="submission" date="2015-10" db="EMBL/GenBank/DDBJ databases">
        <authorList>
            <person name="Gilbert D.G."/>
        </authorList>
    </citation>
    <scope>NUCLEOTIDE SEQUENCE</scope>
    <source>
        <strain evidence="2">Phyl III-seqv23</strain>
    </source>
</reference>
<proteinExistence type="predicted"/>
<feature type="region of interest" description="Disordered" evidence="1">
    <location>
        <begin position="50"/>
        <end position="70"/>
    </location>
</feature>
<accession>A0A0S4WIB1</accession>
<protein>
    <submittedName>
        <fullName evidence="2">Uncharacterized protein</fullName>
    </submittedName>
</protein>
<evidence type="ECO:0000256" key="1">
    <source>
        <dbReference type="SAM" id="MobiDB-lite"/>
    </source>
</evidence>
<organism evidence="2">
    <name type="scientific">Ralstonia solanacearum</name>
    <name type="common">Pseudomonas solanacearum</name>
    <dbReference type="NCBI Taxonomy" id="305"/>
    <lineage>
        <taxon>Bacteria</taxon>
        <taxon>Pseudomonadati</taxon>
        <taxon>Pseudomonadota</taxon>
        <taxon>Betaproteobacteria</taxon>
        <taxon>Burkholderiales</taxon>
        <taxon>Burkholderiaceae</taxon>
        <taxon>Ralstonia</taxon>
        <taxon>Ralstonia solanacearum species complex</taxon>
    </lineage>
</organism>
<name>A0A0S4WIB1_RALSL</name>
<evidence type="ECO:0000313" key="2">
    <source>
        <dbReference type="EMBL" id="CUV46421.1"/>
    </source>
</evidence>
<dbReference type="EMBL" id="LN899827">
    <property type="protein sequence ID" value="CUV46421.1"/>
    <property type="molecule type" value="Genomic_DNA"/>
</dbReference>
<gene>
    <name evidence="2" type="ORF">TO10_v1_580033</name>
</gene>